<evidence type="ECO:0000256" key="1">
    <source>
        <dbReference type="ARBA" id="ARBA00023015"/>
    </source>
</evidence>
<dbReference type="EMBL" id="FNDJ01000002">
    <property type="protein sequence ID" value="SDH35285.1"/>
    <property type="molecule type" value="Genomic_DNA"/>
</dbReference>
<keyword evidence="1" id="KW-0805">Transcription regulation</keyword>
<keyword evidence="2 5" id="KW-0238">DNA-binding</keyword>
<evidence type="ECO:0000259" key="4">
    <source>
        <dbReference type="PROSITE" id="PS01124"/>
    </source>
</evidence>
<dbReference type="STRING" id="633440.SAMN05421869_10290"/>
<accession>A0A1G8BQ00</accession>
<dbReference type="InterPro" id="IPR035418">
    <property type="entry name" value="AraC-bd_2"/>
</dbReference>
<dbReference type="Proteomes" id="UP000199202">
    <property type="component" value="Unassembled WGS sequence"/>
</dbReference>
<organism evidence="5 6">
    <name type="scientific">Nonomuraea jiangxiensis</name>
    <dbReference type="NCBI Taxonomy" id="633440"/>
    <lineage>
        <taxon>Bacteria</taxon>
        <taxon>Bacillati</taxon>
        <taxon>Actinomycetota</taxon>
        <taxon>Actinomycetes</taxon>
        <taxon>Streptosporangiales</taxon>
        <taxon>Streptosporangiaceae</taxon>
        <taxon>Nonomuraea</taxon>
    </lineage>
</organism>
<reference evidence="5 6" key="1">
    <citation type="submission" date="2016-10" db="EMBL/GenBank/DDBJ databases">
        <authorList>
            <person name="de Groot N.N."/>
        </authorList>
    </citation>
    <scope>NUCLEOTIDE SEQUENCE [LARGE SCALE GENOMIC DNA]</scope>
    <source>
        <strain evidence="5 6">CGMCC 4.6533</strain>
    </source>
</reference>
<dbReference type="InterPro" id="IPR050204">
    <property type="entry name" value="AraC_XylS_family_regulators"/>
</dbReference>
<dbReference type="GO" id="GO:0003700">
    <property type="term" value="F:DNA-binding transcription factor activity"/>
    <property type="evidence" value="ECO:0007669"/>
    <property type="project" value="InterPro"/>
</dbReference>
<evidence type="ECO:0000313" key="5">
    <source>
        <dbReference type="EMBL" id="SDH35285.1"/>
    </source>
</evidence>
<dbReference type="RefSeq" id="WP_090929339.1">
    <property type="nucleotide sequence ID" value="NZ_FNDJ01000002.1"/>
</dbReference>
<dbReference type="InterPro" id="IPR009057">
    <property type="entry name" value="Homeodomain-like_sf"/>
</dbReference>
<dbReference type="GO" id="GO:0043565">
    <property type="term" value="F:sequence-specific DNA binding"/>
    <property type="evidence" value="ECO:0007669"/>
    <property type="project" value="InterPro"/>
</dbReference>
<dbReference type="Gene3D" id="1.10.10.60">
    <property type="entry name" value="Homeodomain-like"/>
    <property type="match status" value="1"/>
</dbReference>
<dbReference type="AlphaFoldDB" id="A0A1G8BQ00"/>
<name>A0A1G8BQ00_9ACTN</name>
<proteinExistence type="predicted"/>
<dbReference type="Pfam" id="PF12833">
    <property type="entry name" value="HTH_18"/>
    <property type="match status" value="1"/>
</dbReference>
<evidence type="ECO:0000313" key="6">
    <source>
        <dbReference type="Proteomes" id="UP000199202"/>
    </source>
</evidence>
<dbReference type="PROSITE" id="PS01124">
    <property type="entry name" value="HTH_ARAC_FAMILY_2"/>
    <property type="match status" value="1"/>
</dbReference>
<dbReference type="PANTHER" id="PTHR46796">
    <property type="entry name" value="HTH-TYPE TRANSCRIPTIONAL ACTIVATOR RHAS-RELATED"/>
    <property type="match status" value="1"/>
</dbReference>
<keyword evidence="3" id="KW-0804">Transcription</keyword>
<dbReference type="InterPro" id="IPR018060">
    <property type="entry name" value="HTH_AraC"/>
</dbReference>
<dbReference type="PANTHER" id="PTHR46796:SF6">
    <property type="entry name" value="ARAC SUBFAMILY"/>
    <property type="match status" value="1"/>
</dbReference>
<feature type="domain" description="HTH araC/xylS-type" evidence="4">
    <location>
        <begin position="218"/>
        <end position="319"/>
    </location>
</feature>
<evidence type="ECO:0000256" key="2">
    <source>
        <dbReference type="ARBA" id="ARBA00023125"/>
    </source>
</evidence>
<keyword evidence="6" id="KW-1185">Reference proteome</keyword>
<sequence>MAIALSTDDLPVAERFERWLEHVSRTVAPVGATCDDRARFRAVVDVIDLGAVHLSTQDVSACRGRRTAAMIRQSDPEMFYLLVNTHGHSAIEQNGRRAVLRPSDLVLYHTSRPFYFETGVNRTENSRGLMLTFPGTLLPIAHRKVERLAATAFSGREGIGALLSGFLLTLTRGTQSYREADLGRLGIVLTDLITAFLAYQLDEVTTISVEAGRQSMLFRIYAYIQVHLADPALSPAGIAAAHHMSLRTLHRLFENEADTVAGLIRSWRLDRCRRDLLDPALAGRPIRATALRWGFRDVTGFSRAFRATYGLTPTAYRQRHR</sequence>
<gene>
    <name evidence="5" type="ORF">SAMN05421869_10290</name>
</gene>
<dbReference type="Pfam" id="PF14525">
    <property type="entry name" value="AraC_binding_2"/>
    <property type="match status" value="1"/>
</dbReference>
<dbReference type="SMART" id="SM00342">
    <property type="entry name" value="HTH_ARAC"/>
    <property type="match status" value="1"/>
</dbReference>
<dbReference type="SUPFAM" id="SSF46689">
    <property type="entry name" value="Homeodomain-like"/>
    <property type="match status" value="1"/>
</dbReference>
<evidence type="ECO:0000256" key="3">
    <source>
        <dbReference type="ARBA" id="ARBA00023163"/>
    </source>
</evidence>
<dbReference type="OrthoDB" id="9799345at2"/>
<protein>
    <submittedName>
        <fullName evidence="5">AraC-type DNA-binding protein</fullName>
    </submittedName>
</protein>